<evidence type="ECO:0000313" key="1">
    <source>
        <dbReference type="WBParaSite" id="MCU_010099-RA"/>
    </source>
</evidence>
<reference evidence="1" key="1">
    <citation type="submission" date="2019-11" db="UniProtKB">
        <authorList>
            <consortium name="WormBaseParasite"/>
        </authorList>
    </citation>
    <scope>IDENTIFICATION</scope>
</reference>
<sequence>MFTLHAVEHCGLKDSDGCGSCGTLWLKADSRAFWETWLQGPTATQCPGPQTLVAQLSIEFAANVVVAARPEVGLGRLVIGRCIKVGIEIRFLPSNEAPIRILNPILNFAPETFGVNAVQRLPKDSCFFQFQAESVISSKVRNLLQPSPHCRFYRIEVDIELFWLRQNLLYEQNGKPLTIATQWEPFVVSDGSEAGETVSTESIIMGLVSSDSPENLPGQTGVAMVLRWLSEVLRGAALAPLAVATYPTDELLLPLPLPHSLGKLLENSIEIRWTSRLVLSVSLPGAPSNSPRIQHYVLPNQRFGRIVPLSAVSSTKCPSPWYLPLLKSPQFVAKLIWGEKIWLQLVQRSHAGLSSYLAQDCPVCRGITVSGGDPAHFTRRNAPPVDSMAIHIKVSPLSCLPLELVGGIEKDNLFDSIQDILLKQFGPFVDPSNRTCVNLSETQADFVSDAAVMENLPEGLVLHRLWMGLAVYGVDERCQRLTSPNYLAEGNSYLLNGPLRGQTGLFVGGPTVTDGVEGGESAYGTATLQSLLGSVVFLKTGNFFVRGLVGLLPLPNGVDDSVVENTIPPIASTFTPVKQTSQSFLFHVRN</sequence>
<accession>A0A5K3FP73</accession>
<dbReference type="WBParaSite" id="MCU_010099-RA">
    <property type="protein sequence ID" value="MCU_010099-RA"/>
    <property type="gene ID" value="MCU_010099"/>
</dbReference>
<proteinExistence type="predicted"/>
<organism evidence="1">
    <name type="scientific">Mesocestoides corti</name>
    <name type="common">Flatworm</name>
    <dbReference type="NCBI Taxonomy" id="53468"/>
    <lineage>
        <taxon>Eukaryota</taxon>
        <taxon>Metazoa</taxon>
        <taxon>Spiralia</taxon>
        <taxon>Lophotrochozoa</taxon>
        <taxon>Platyhelminthes</taxon>
        <taxon>Cestoda</taxon>
        <taxon>Eucestoda</taxon>
        <taxon>Cyclophyllidea</taxon>
        <taxon>Mesocestoididae</taxon>
        <taxon>Mesocestoides</taxon>
    </lineage>
</organism>
<protein>
    <submittedName>
        <fullName evidence="1">CST complex subunit CTC1</fullName>
    </submittedName>
</protein>
<dbReference type="AlphaFoldDB" id="A0A5K3FP73"/>
<name>A0A5K3FP73_MESCO</name>